<evidence type="ECO:0000313" key="2">
    <source>
        <dbReference type="Proteomes" id="UP000177235"/>
    </source>
</evidence>
<reference evidence="1 2" key="1">
    <citation type="journal article" date="2016" name="Nat. Commun.">
        <title>Thousands of microbial genomes shed light on interconnected biogeochemical processes in an aquifer system.</title>
        <authorList>
            <person name="Anantharaman K."/>
            <person name="Brown C.T."/>
            <person name="Hug L.A."/>
            <person name="Sharon I."/>
            <person name="Castelle C.J."/>
            <person name="Probst A.J."/>
            <person name="Thomas B.C."/>
            <person name="Singh A."/>
            <person name="Wilkins M.J."/>
            <person name="Karaoz U."/>
            <person name="Brodie E.L."/>
            <person name="Williams K.H."/>
            <person name="Hubbard S.S."/>
            <person name="Banfield J.F."/>
        </authorList>
    </citation>
    <scope>NUCLEOTIDE SEQUENCE [LARGE SCALE GENOMIC DNA]</scope>
</reference>
<gene>
    <name evidence="1" type="ORF">A3J05_01420</name>
</gene>
<accession>A0A1F5QAC1</accession>
<dbReference type="EMBL" id="MFFF01000022">
    <property type="protein sequence ID" value="OGE99077.1"/>
    <property type="molecule type" value="Genomic_DNA"/>
</dbReference>
<dbReference type="InterPro" id="IPR029057">
    <property type="entry name" value="PRTase-like"/>
</dbReference>
<organism evidence="1 2">
    <name type="scientific">Candidatus Doudnabacteria bacterium RIFCSPLOWO2_02_FULL_48_13</name>
    <dbReference type="NCBI Taxonomy" id="1817845"/>
    <lineage>
        <taxon>Bacteria</taxon>
        <taxon>Candidatus Doudnaibacteriota</taxon>
    </lineage>
</organism>
<proteinExistence type="predicted"/>
<evidence type="ECO:0000313" key="1">
    <source>
        <dbReference type="EMBL" id="OGE99077.1"/>
    </source>
</evidence>
<name>A0A1F5QAC1_9BACT</name>
<comment type="caution">
    <text evidence="1">The sequence shown here is derived from an EMBL/GenBank/DDBJ whole genome shotgun (WGS) entry which is preliminary data.</text>
</comment>
<protein>
    <recommendedName>
        <fullName evidence="3">Phosphoribosyltransferase domain-containing protein</fullName>
    </recommendedName>
</protein>
<sequence>MFIFSVFTKLRFGDKIYIPIFRNGGNMIYHPVPLAHARPLVRRMREAGIVKSDGMLLDLQAITDERVRRALVFQMVRLLQDVLASFTMEFDKLAPASQSVLQIVELLSQKSAIPVIIPSAEGSGFEGGKIKGNLRPGEKVLLIELVLRKSDDISRLINVLNRNQAHVEVLVLIDEEVPEFLDYPASWCLGFKNGDEPVSIFTTTELRELIANDPYLEGLVA</sequence>
<dbReference type="AlphaFoldDB" id="A0A1F5QAC1"/>
<evidence type="ECO:0008006" key="3">
    <source>
        <dbReference type="Google" id="ProtNLM"/>
    </source>
</evidence>
<dbReference type="Gene3D" id="3.40.50.2020">
    <property type="match status" value="1"/>
</dbReference>
<dbReference type="Proteomes" id="UP000177235">
    <property type="component" value="Unassembled WGS sequence"/>
</dbReference>